<dbReference type="EMBL" id="ADZX01000397">
    <property type="protein sequence ID" value="EFK96838.1"/>
    <property type="molecule type" value="Genomic_DNA"/>
</dbReference>
<name>D9PHZ1_9ZZZZ</name>
<evidence type="ECO:0000313" key="1">
    <source>
        <dbReference type="EMBL" id="EFK96838.1"/>
    </source>
</evidence>
<dbReference type="PANTHER" id="PTHR39550:SF1">
    <property type="entry name" value="SLL0658 PROTEIN"/>
    <property type="match status" value="1"/>
</dbReference>
<proteinExistence type="predicted"/>
<dbReference type="PANTHER" id="PTHR39550">
    <property type="entry name" value="SLL0658 PROTEIN"/>
    <property type="match status" value="1"/>
</dbReference>
<organism evidence="1">
    <name type="scientific">sediment metagenome</name>
    <dbReference type="NCBI Taxonomy" id="749907"/>
    <lineage>
        <taxon>unclassified sequences</taxon>
        <taxon>metagenomes</taxon>
        <taxon>ecological metagenomes</taxon>
    </lineage>
</organism>
<dbReference type="AlphaFoldDB" id="D9PHZ1"/>
<dbReference type="InterPro" id="IPR021799">
    <property type="entry name" value="PIN-like_prokaryotic"/>
</dbReference>
<protein>
    <recommendedName>
        <fullName evidence="2">DUF3368 domain-containing protein</fullName>
    </recommendedName>
</protein>
<evidence type="ECO:0008006" key="2">
    <source>
        <dbReference type="Google" id="ProtNLM"/>
    </source>
</evidence>
<gene>
    <name evidence="1" type="ORF">LDC_1145</name>
</gene>
<dbReference type="Pfam" id="PF11848">
    <property type="entry name" value="DUF3368"/>
    <property type="match status" value="1"/>
</dbReference>
<reference evidence="1" key="2">
    <citation type="journal article" date="2011" name="Microb. Ecol.">
        <title>Taxonomic and Functional Metagenomic Profiling of the Microbial Community in the Anoxic Sediment of a Sub-saline Shallow Lake (Laguna de Carrizo, Central Spain).</title>
        <authorList>
            <person name="Ferrer M."/>
            <person name="Guazzaroni M.E."/>
            <person name="Richter M."/>
            <person name="Garcia-Salamanca A."/>
            <person name="Yarza P."/>
            <person name="Suarez-Suarez A."/>
            <person name="Solano J."/>
            <person name="Alcaide M."/>
            <person name="van Dillewijn P."/>
            <person name="Molina-Henares M.A."/>
            <person name="Lopez-Cortes N."/>
            <person name="Al-Ramahi Y."/>
            <person name="Guerrero C."/>
            <person name="Acosta A."/>
            <person name="de Eugenio L.I."/>
            <person name="Martinez V."/>
            <person name="Marques S."/>
            <person name="Rojo F."/>
            <person name="Santero E."/>
            <person name="Genilloud O."/>
            <person name="Perez-Perez J."/>
            <person name="Rossello-Mora R."/>
            <person name="Ramos J.L."/>
        </authorList>
    </citation>
    <scope>NUCLEOTIDE SEQUENCE</scope>
</reference>
<sequence>MGSGKLTAVTDSGPIIHLTEIGCLSILSIFGNLHVPDAVWVETVEFGRTSSENLLRLPNLHRHTLPQDIVRQFIENNNLFELHSGECECLYLSRQINVPLLLTDDLAVRETAKRLKLTPIGSLGIVAKAYHLGRISMTDAQSYIIDLYEMSSLFVTKTIVEMAIEQLQNPKK</sequence>
<accession>D9PHZ1</accession>
<comment type="caution">
    <text evidence="1">The sequence shown here is derived from an EMBL/GenBank/DDBJ whole genome shotgun (WGS) entry which is preliminary data.</text>
</comment>
<reference evidence="1" key="1">
    <citation type="submission" date="2010-07" db="EMBL/GenBank/DDBJ databases">
        <authorList>
            <consortium name="CONSOLIDER consortium CSD2007-00005"/>
            <person name="Guazzaroni M.-E."/>
            <person name="Richter M."/>
            <person name="Garcia-Salamanca A."/>
            <person name="Yarza P."/>
            <person name="Ferrer M."/>
        </authorList>
    </citation>
    <scope>NUCLEOTIDE SEQUENCE</scope>
</reference>